<accession>A0ABU9UKW1</accession>
<gene>
    <name evidence="2" type="ORF">CYJ44_011115</name>
</gene>
<dbReference type="SUPFAM" id="SSF47598">
    <property type="entry name" value="Ribbon-helix-helix"/>
    <property type="match status" value="1"/>
</dbReference>
<evidence type="ECO:0008006" key="4">
    <source>
        <dbReference type="Google" id="ProtNLM"/>
    </source>
</evidence>
<protein>
    <recommendedName>
        <fullName evidence="4">Ribbon-helix-helix protein CopG domain-containing protein</fullName>
    </recommendedName>
</protein>
<evidence type="ECO:0000313" key="3">
    <source>
        <dbReference type="Proteomes" id="UP000235104"/>
    </source>
</evidence>
<sequence>MATRNQKGWGGRGPVVSVRGEPELGERLDALAERTNRSRGTYFRMTLWAALPSLERMHWEQVAADTTGITVTKTATFIRQRPPVDSG</sequence>
<proteinExistence type="predicted"/>
<dbReference type="Proteomes" id="UP000235104">
    <property type="component" value="Unassembled WGS sequence"/>
</dbReference>
<feature type="region of interest" description="Disordered" evidence="1">
    <location>
        <begin position="1"/>
        <end position="21"/>
    </location>
</feature>
<name>A0ABU9UKW1_9CORY</name>
<comment type="caution">
    <text evidence="2">The sequence shown here is derived from an EMBL/GenBank/DDBJ whole genome shotgun (WGS) entry which is preliminary data.</text>
</comment>
<dbReference type="InterPro" id="IPR010985">
    <property type="entry name" value="Ribbon_hlx_hlx"/>
</dbReference>
<dbReference type="EMBL" id="PKHR02000020">
    <property type="protein sequence ID" value="MEM5986697.1"/>
    <property type="molecule type" value="Genomic_DNA"/>
</dbReference>
<reference evidence="2" key="1">
    <citation type="submission" date="2017-12" db="EMBL/GenBank/DDBJ databases">
        <authorList>
            <person name="Thomas-White K."/>
            <person name="Wolfe A.J."/>
        </authorList>
    </citation>
    <scope>NUCLEOTIDE SEQUENCE</scope>
    <source>
        <strain evidence="2">UMB0043</strain>
    </source>
</reference>
<evidence type="ECO:0000313" key="2">
    <source>
        <dbReference type="EMBL" id="MEM5986697.1"/>
    </source>
</evidence>
<dbReference type="RefSeq" id="WP_257964771.1">
    <property type="nucleotide sequence ID" value="NZ_PKHR02000020.1"/>
</dbReference>
<evidence type="ECO:0000256" key="1">
    <source>
        <dbReference type="SAM" id="MobiDB-lite"/>
    </source>
</evidence>
<organism evidence="2 3">
    <name type="scientific">Corynebacterium hesseae</name>
    <dbReference type="NCBI Taxonomy" id="2913502"/>
    <lineage>
        <taxon>Bacteria</taxon>
        <taxon>Bacillati</taxon>
        <taxon>Actinomycetota</taxon>
        <taxon>Actinomycetes</taxon>
        <taxon>Mycobacteriales</taxon>
        <taxon>Corynebacteriaceae</taxon>
        <taxon>Corynebacterium</taxon>
    </lineage>
</organism>
<keyword evidence="3" id="KW-1185">Reference proteome</keyword>